<proteinExistence type="predicted"/>
<sequence>MSPLFSHLSEDFSERRPLPAVSYRSFVLESTYRALQYVLFFSRRRIVIVFGFRLKYTQQTLLRVNLSSANRSRTLQHSMSSEGRKIVVRPR</sequence>
<organism evidence="1 2">
    <name type="scientific">Eumeta variegata</name>
    <name type="common">Bagworm moth</name>
    <name type="synonym">Eumeta japonica</name>
    <dbReference type="NCBI Taxonomy" id="151549"/>
    <lineage>
        <taxon>Eukaryota</taxon>
        <taxon>Metazoa</taxon>
        <taxon>Ecdysozoa</taxon>
        <taxon>Arthropoda</taxon>
        <taxon>Hexapoda</taxon>
        <taxon>Insecta</taxon>
        <taxon>Pterygota</taxon>
        <taxon>Neoptera</taxon>
        <taxon>Endopterygota</taxon>
        <taxon>Lepidoptera</taxon>
        <taxon>Glossata</taxon>
        <taxon>Ditrysia</taxon>
        <taxon>Tineoidea</taxon>
        <taxon>Psychidae</taxon>
        <taxon>Oiketicinae</taxon>
        <taxon>Eumeta</taxon>
    </lineage>
</organism>
<name>A0A4C1XH37_EUMVA</name>
<accession>A0A4C1XH37</accession>
<gene>
    <name evidence="1" type="ORF">EVAR_3185_1</name>
</gene>
<evidence type="ECO:0000313" key="2">
    <source>
        <dbReference type="Proteomes" id="UP000299102"/>
    </source>
</evidence>
<dbReference type="AlphaFoldDB" id="A0A4C1XH37"/>
<dbReference type="Proteomes" id="UP000299102">
    <property type="component" value="Unassembled WGS sequence"/>
</dbReference>
<reference evidence="1 2" key="1">
    <citation type="journal article" date="2019" name="Commun. Biol.">
        <title>The bagworm genome reveals a unique fibroin gene that provides high tensile strength.</title>
        <authorList>
            <person name="Kono N."/>
            <person name="Nakamura H."/>
            <person name="Ohtoshi R."/>
            <person name="Tomita M."/>
            <person name="Numata K."/>
            <person name="Arakawa K."/>
        </authorList>
    </citation>
    <scope>NUCLEOTIDE SEQUENCE [LARGE SCALE GENOMIC DNA]</scope>
</reference>
<comment type="caution">
    <text evidence="1">The sequence shown here is derived from an EMBL/GenBank/DDBJ whole genome shotgun (WGS) entry which is preliminary data.</text>
</comment>
<keyword evidence="2" id="KW-1185">Reference proteome</keyword>
<protein>
    <submittedName>
        <fullName evidence="1">Uncharacterized protein</fullName>
    </submittedName>
</protein>
<dbReference type="EMBL" id="BGZK01000841">
    <property type="protein sequence ID" value="GBP62483.1"/>
    <property type="molecule type" value="Genomic_DNA"/>
</dbReference>
<evidence type="ECO:0000313" key="1">
    <source>
        <dbReference type="EMBL" id="GBP62483.1"/>
    </source>
</evidence>